<organism evidence="2 3">
    <name type="scientific">Chryseosolibacter indicus</name>
    <dbReference type="NCBI Taxonomy" id="2782351"/>
    <lineage>
        <taxon>Bacteria</taxon>
        <taxon>Pseudomonadati</taxon>
        <taxon>Bacteroidota</taxon>
        <taxon>Cytophagia</taxon>
        <taxon>Cytophagales</taxon>
        <taxon>Chryseotaleaceae</taxon>
        <taxon>Chryseosolibacter</taxon>
    </lineage>
</organism>
<reference evidence="2 3" key="1">
    <citation type="submission" date="2021-05" db="EMBL/GenBank/DDBJ databases">
        <title>A Polyphasic approach of four new species of the genus Ohtaekwangia: Ohtaekwangia histidinii sp. nov., Ohtaekwangia cretensis sp. nov., Ohtaekwangia indiensis sp. nov., Ohtaekwangia reichenbachii sp. nov. from diverse environment.</title>
        <authorList>
            <person name="Octaviana S."/>
        </authorList>
    </citation>
    <scope>NUCLEOTIDE SEQUENCE [LARGE SCALE GENOMIC DNA]</scope>
    <source>
        <strain evidence="2 3">PWU20</strain>
    </source>
</reference>
<comment type="caution">
    <text evidence="2">The sequence shown here is derived from an EMBL/GenBank/DDBJ whole genome shotgun (WGS) entry which is preliminary data.</text>
</comment>
<dbReference type="Proteomes" id="UP000772618">
    <property type="component" value="Unassembled WGS sequence"/>
</dbReference>
<dbReference type="RefSeq" id="WP_254153152.1">
    <property type="nucleotide sequence ID" value="NZ_JAHESD010000012.1"/>
</dbReference>
<evidence type="ECO:0000313" key="3">
    <source>
        <dbReference type="Proteomes" id="UP000772618"/>
    </source>
</evidence>
<keyword evidence="1" id="KW-0812">Transmembrane</keyword>
<keyword evidence="3" id="KW-1185">Reference proteome</keyword>
<accession>A0ABS5VP31</accession>
<keyword evidence="1" id="KW-1133">Transmembrane helix</keyword>
<keyword evidence="1" id="KW-0472">Membrane</keyword>
<protein>
    <submittedName>
        <fullName evidence="2">Uncharacterized protein</fullName>
    </submittedName>
</protein>
<evidence type="ECO:0000256" key="1">
    <source>
        <dbReference type="SAM" id="Phobius"/>
    </source>
</evidence>
<gene>
    <name evidence="2" type="ORF">KK060_07840</name>
</gene>
<dbReference type="EMBL" id="JAHESD010000012">
    <property type="protein sequence ID" value="MBT1703187.1"/>
    <property type="molecule type" value="Genomic_DNA"/>
</dbReference>
<proteinExistence type="predicted"/>
<sequence length="224" mass="25897">MEHKSTDETIRKKIQLLERQPVKWKKEEVWERIEHNHKPRSAWYYHVAASLALLLSALFTYNNYKHYRHGMHLKISSLQQRLGAFDTNKNQTGINHIDSSCYLSDQGISLNHNKQKLKRQSKKASHKIMFDAPGVIASSDDDTGARSDTLTTVLQEVAIVQPPRQREVKMVIGVILPEDSANRNDTRRATKTSPRFKLKLLKEHHEGVTPLRLQDSEFIIARIK</sequence>
<name>A0ABS5VP31_9BACT</name>
<feature type="transmembrane region" description="Helical" evidence="1">
    <location>
        <begin position="43"/>
        <end position="64"/>
    </location>
</feature>
<evidence type="ECO:0000313" key="2">
    <source>
        <dbReference type="EMBL" id="MBT1703187.1"/>
    </source>
</evidence>